<dbReference type="InterPro" id="IPR027383">
    <property type="entry name" value="Znf_put"/>
</dbReference>
<dbReference type="AlphaFoldDB" id="A0A367YYW8"/>
<comment type="caution">
    <text evidence="2">The sequence shown here is derived from an EMBL/GenBank/DDBJ whole genome shotgun (WGS) entry which is preliminary data.</text>
</comment>
<evidence type="ECO:0000313" key="3">
    <source>
        <dbReference type="Proteomes" id="UP000252770"/>
    </source>
</evidence>
<gene>
    <name evidence="2" type="ORF">DT076_00590</name>
</gene>
<dbReference type="Proteomes" id="UP000252770">
    <property type="component" value="Unassembled WGS sequence"/>
</dbReference>
<evidence type="ECO:0000259" key="1">
    <source>
        <dbReference type="Pfam" id="PF13490"/>
    </source>
</evidence>
<feature type="domain" description="Putative zinc-finger" evidence="1">
    <location>
        <begin position="25"/>
        <end position="58"/>
    </location>
</feature>
<dbReference type="Pfam" id="PF13490">
    <property type="entry name" value="zf-HC2"/>
    <property type="match status" value="1"/>
</dbReference>
<dbReference type="InterPro" id="IPR024020">
    <property type="entry name" value="Anit_sigma_mycothiol_RsrA"/>
</dbReference>
<dbReference type="EMBL" id="QOUI01000001">
    <property type="protein sequence ID" value="RCK71018.1"/>
    <property type="molecule type" value="Genomic_DNA"/>
</dbReference>
<protein>
    <submittedName>
        <fullName evidence="2">Mycothiol system anti-sigma-R factor</fullName>
    </submittedName>
</protein>
<dbReference type="NCBIfam" id="TIGR03988">
    <property type="entry name" value="antisig_RsrA"/>
    <property type="match status" value="1"/>
</dbReference>
<sequence length="103" mass="11625">MSAEEHVEHEQHFHALVGEDGEVHCAEVLERVNVFIDHELADADSDTIREHLAACEPCLDQFDVAEAVKRLVRRCCVGEQAPDTLRLRVLQVVAETGEDPLRR</sequence>
<dbReference type="RefSeq" id="WP_114124720.1">
    <property type="nucleotide sequence ID" value="NZ_QOUI01000001.1"/>
</dbReference>
<evidence type="ECO:0000313" key="2">
    <source>
        <dbReference type="EMBL" id="RCK71018.1"/>
    </source>
</evidence>
<reference evidence="2 3" key="1">
    <citation type="submission" date="2018-07" db="EMBL/GenBank/DDBJ databases">
        <title>Desertimonas flava gen. nov. sp. nov.</title>
        <authorList>
            <person name="Liu S."/>
        </authorList>
    </citation>
    <scope>NUCLEOTIDE SEQUENCE [LARGE SCALE GENOMIC DNA]</scope>
    <source>
        <strain evidence="2 3">16Sb5-5</strain>
    </source>
</reference>
<accession>A0A367YYW8</accession>
<keyword evidence="3" id="KW-1185">Reference proteome</keyword>
<name>A0A367YYW8_9ACTN</name>
<organism evidence="2 3">
    <name type="scientific">Desertihabitans brevis</name>
    <dbReference type="NCBI Taxonomy" id="2268447"/>
    <lineage>
        <taxon>Bacteria</taxon>
        <taxon>Bacillati</taxon>
        <taxon>Actinomycetota</taxon>
        <taxon>Actinomycetes</taxon>
        <taxon>Propionibacteriales</taxon>
        <taxon>Propionibacteriaceae</taxon>
        <taxon>Desertihabitans</taxon>
    </lineage>
</organism>
<proteinExistence type="predicted"/>